<dbReference type="EC" id="2.7.7.23" evidence="3"/>
<evidence type="ECO:0000256" key="4">
    <source>
        <dbReference type="ARBA" id="ARBA00022679"/>
    </source>
</evidence>
<dbReference type="SUPFAM" id="SSF53448">
    <property type="entry name" value="Nucleotide-diphospho-sugar transferases"/>
    <property type="match status" value="1"/>
</dbReference>
<comment type="pathway">
    <text evidence="1">Nucleotide-sugar biosynthesis; UDP-N-acetyl-alpha-D-glucosamine biosynthesis; UDP-N-acetyl-alpha-D-glucosamine from N-acetyl-alpha-D-glucosamine 1-phosphate: step 1/1.</text>
</comment>
<accession>A0A0B1TST6</accession>
<dbReference type="InterPro" id="IPR029044">
    <property type="entry name" value="Nucleotide-diphossugar_trans"/>
</dbReference>
<reference evidence="7 8" key="1">
    <citation type="submission" date="2014-03" db="EMBL/GenBank/DDBJ databases">
        <title>Draft genome of the hookworm Oesophagostomum dentatum.</title>
        <authorList>
            <person name="Mitreva M."/>
        </authorList>
    </citation>
    <scope>NUCLEOTIDE SEQUENCE [LARGE SCALE GENOMIC DNA]</scope>
    <source>
        <strain evidence="7 8">OD-Hann</strain>
    </source>
</reference>
<evidence type="ECO:0000256" key="2">
    <source>
        <dbReference type="ARBA" id="ARBA00010401"/>
    </source>
</evidence>
<keyword evidence="8" id="KW-1185">Reference proteome</keyword>
<keyword evidence="5 7" id="KW-0548">Nucleotidyltransferase</keyword>
<dbReference type="PANTHER" id="PTHR11952:SF2">
    <property type="entry name" value="LD24639P"/>
    <property type="match status" value="1"/>
</dbReference>
<organism evidence="7 8">
    <name type="scientific">Oesophagostomum dentatum</name>
    <name type="common">Nodular worm</name>
    <dbReference type="NCBI Taxonomy" id="61180"/>
    <lineage>
        <taxon>Eukaryota</taxon>
        <taxon>Metazoa</taxon>
        <taxon>Ecdysozoa</taxon>
        <taxon>Nematoda</taxon>
        <taxon>Chromadorea</taxon>
        <taxon>Rhabditida</taxon>
        <taxon>Rhabditina</taxon>
        <taxon>Rhabditomorpha</taxon>
        <taxon>Strongyloidea</taxon>
        <taxon>Strongylidae</taxon>
        <taxon>Oesophagostomum</taxon>
    </lineage>
</organism>
<name>A0A0B1TST6_OESDE</name>
<dbReference type="Pfam" id="PF01704">
    <property type="entry name" value="UDPGP"/>
    <property type="match status" value="1"/>
</dbReference>
<evidence type="ECO:0000256" key="3">
    <source>
        <dbReference type="ARBA" id="ARBA00012457"/>
    </source>
</evidence>
<dbReference type="InterPro" id="IPR002618">
    <property type="entry name" value="UDPGP_fam"/>
</dbReference>
<gene>
    <name evidence="7" type="ORF">OESDEN_00873</name>
</gene>
<evidence type="ECO:0000256" key="6">
    <source>
        <dbReference type="ARBA" id="ARBA00048493"/>
    </source>
</evidence>
<keyword evidence="4 7" id="KW-0808">Transferase</keyword>
<dbReference type="OrthoDB" id="532420at2759"/>
<evidence type="ECO:0000313" key="7">
    <source>
        <dbReference type="EMBL" id="KHJ99141.1"/>
    </source>
</evidence>
<dbReference type="Proteomes" id="UP000053660">
    <property type="component" value="Unassembled WGS sequence"/>
</dbReference>
<dbReference type="EMBL" id="KN549241">
    <property type="protein sequence ID" value="KHJ99141.1"/>
    <property type="molecule type" value="Genomic_DNA"/>
</dbReference>
<dbReference type="AlphaFoldDB" id="A0A0B1TST6"/>
<dbReference type="PANTHER" id="PTHR11952">
    <property type="entry name" value="UDP- GLUCOSE PYROPHOSPHORYLASE"/>
    <property type="match status" value="1"/>
</dbReference>
<evidence type="ECO:0000256" key="5">
    <source>
        <dbReference type="ARBA" id="ARBA00022695"/>
    </source>
</evidence>
<comment type="similarity">
    <text evidence="2">Belongs to the UDPGP type 1 family.</text>
</comment>
<sequence length="455" mass="50373">MSLYESLVQRVGSQKHLLRYWDKLTKEQRSLLAEQIESIDFDAVKKAFETSANAYTASPENLSPVPDDHHVVFKNLSDAEKDRYWRKGLEAISRGEVSAIVLAGGTIPLGINVAPCDSLLGIQAAKIALLERLAAKEFPQTKGKGRIQWLVMASKTTEAATRAHLDMVAPACGLSPEQITIFRQAEIPAFDNEGNLLLSSRHSIVTAPNGNGGLYSALSEHLKEMKTRGVKYFHVYCIDNILCKVADPHMLGFFIEHGADVATKTILKHPGELVGSVCLDKGRPRVTEYSELGAELAERKAADGRLLFCAGSIANHMYSMEFLESFCNPSFHLPYHRASKKIPHIAADGSLVKPTTPNGIKLEQFVFDVFERSKNFYIWEVEREDEFSPLKNAESAGKDCLSTCRRDLALLNKKWLKAAGAKVSAEPVYLNSALSYCGEGLERYKDQEVTGPLIQ</sequence>
<proteinExistence type="inferred from homology"/>
<protein>
    <recommendedName>
        <fullName evidence="3">UDP-N-acetylglucosamine diphosphorylase</fullName>
        <ecNumber evidence="3">2.7.7.23</ecNumber>
    </recommendedName>
</protein>
<dbReference type="Gene3D" id="3.90.550.10">
    <property type="entry name" value="Spore Coat Polysaccharide Biosynthesis Protein SpsA, Chain A"/>
    <property type="match status" value="1"/>
</dbReference>
<evidence type="ECO:0000256" key="1">
    <source>
        <dbReference type="ARBA" id="ARBA00005208"/>
    </source>
</evidence>
<dbReference type="InterPro" id="IPR039741">
    <property type="entry name" value="UDP-sugar_pyrophosphorylase"/>
</dbReference>
<comment type="catalytic activity">
    <reaction evidence="6">
        <text>N-acetyl-alpha-D-glucosamine 1-phosphate + UTP + H(+) = UDP-N-acetyl-alpha-D-glucosamine + diphosphate</text>
        <dbReference type="Rhea" id="RHEA:13509"/>
        <dbReference type="ChEBI" id="CHEBI:15378"/>
        <dbReference type="ChEBI" id="CHEBI:33019"/>
        <dbReference type="ChEBI" id="CHEBI:46398"/>
        <dbReference type="ChEBI" id="CHEBI:57705"/>
        <dbReference type="ChEBI" id="CHEBI:57776"/>
        <dbReference type="EC" id="2.7.7.23"/>
    </reaction>
</comment>
<evidence type="ECO:0000313" key="8">
    <source>
        <dbReference type="Proteomes" id="UP000053660"/>
    </source>
</evidence>
<dbReference type="GO" id="GO:0003977">
    <property type="term" value="F:UDP-N-acetylglucosamine diphosphorylase activity"/>
    <property type="evidence" value="ECO:0007669"/>
    <property type="project" value="UniProtKB-EC"/>
</dbReference>